<dbReference type="InterPro" id="IPR017853">
    <property type="entry name" value="GH"/>
</dbReference>
<dbReference type="InterPro" id="IPR019800">
    <property type="entry name" value="Glyco_hydro_3_AS"/>
</dbReference>
<dbReference type="FunFam" id="3.20.20.300:FF:000005">
    <property type="entry name" value="Periplasmic beta-glucosidase"/>
    <property type="match status" value="1"/>
</dbReference>
<dbReference type="PRINTS" id="PR00133">
    <property type="entry name" value="GLHYDRLASE3"/>
</dbReference>
<dbReference type="Pfam" id="PF01915">
    <property type="entry name" value="Glyco_hydro_3_C"/>
    <property type="match status" value="1"/>
</dbReference>
<sequence length="771" mass="84106">MKKALGLLVGLSCLASVSVAQQKKMQHTSGEMDAFVNDLMSKMTLEEKIGQLNLVTPGGGILTGAVVSQSVEKKIMNGSVGGMFGIIGPEKIRKAQELAVNKSRLKIPMIFGSDVIHGHKTTFPIPLGLAASWNIELIEKSAQIAAKEATADGLNWVFSPMVDVARDPRWGRIAEGSGEDPYLGSLIAKAMVKGYQGDNTYSSATNLMACVKHFALYGAAEAGRDYNSVDMSRQKMYEFYLPPYKAAVEAGVGSVMSSFNEVEGVPATGNQWLLTDLLRKQWGFNGMVVSDYTSVNEMMEHGMGNLQEVSALAIKAGLDMDMVGEGYLSTLQKSLQEGKVSETDINLACRRILEAKYKLGLFSDPYKFINEKRAATEILTTQSLSFSREAATRSFVLLKNEKQVLPLKKTGTIALIGPLADSKRNMLGTWAVSGNWKTSVSVKEGLMNAVGTHAKVLYAKGANISDDSAFARRVNTFGVEIDIDKRSSKELLDEALSIAQQSDVIIVAVGEAADMSGEAASRTDINIPESQKELLKALVQTGKPVVMVLFNGRPLTLSWENEHLNAILDVWAPGHQAGNAIADVLFGDYNPSGKITVTFPKNVGQVPMYYNHKNTGRPYDDRNRFTSKYLDMPDNAPMYPFGYGLSYTTFQYGDVTIDQDTIKPGETITAKVTITNTGNYDGVETVQLYIQDVIASVAPPVKTLKGFKQISLKKGESKVVEFVISEEDLRFYNANLEHVSEAGDFNLFIGPNSRDAKRLGFTLIKQSQLNP</sequence>
<evidence type="ECO:0000313" key="13">
    <source>
        <dbReference type="EMBL" id="AFD05271.1"/>
    </source>
</evidence>
<evidence type="ECO:0000256" key="3">
    <source>
        <dbReference type="ARBA" id="ARBA00005336"/>
    </source>
</evidence>
<keyword evidence="7 10" id="KW-0378">Hydrolase</keyword>
<gene>
    <name evidence="13" type="ordered locus">Solca_0115</name>
</gene>
<comment type="catalytic activity">
    <reaction evidence="1">
        <text>Hydrolysis of terminal, non-reducing beta-D-glucosyl residues with release of beta-D-glucose.</text>
        <dbReference type="EC" id="3.2.1.21"/>
    </reaction>
</comment>
<organism evidence="13 14">
    <name type="scientific">Solitalea canadensis (strain ATCC 29591 / DSM 3403 / JCM 21819 / LMG 8368 / NBRC 15130 / NCIMB 12057 / USAM 9D)</name>
    <name type="common">Flexibacter canadensis</name>
    <dbReference type="NCBI Taxonomy" id="929556"/>
    <lineage>
        <taxon>Bacteria</taxon>
        <taxon>Pseudomonadati</taxon>
        <taxon>Bacteroidota</taxon>
        <taxon>Sphingobacteriia</taxon>
        <taxon>Sphingobacteriales</taxon>
        <taxon>Sphingobacteriaceae</taxon>
        <taxon>Solitalea</taxon>
    </lineage>
</organism>
<dbReference type="NCBIfam" id="NF011678">
    <property type="entry name" value="PRK15098.1"/>
    <property type="match status" value="1"/>
</dbReference>
<reference evidence="13" key="1">
    <citation type="submission" date="2012-02" db="EMBL/GenBank/DDBJ databases">
        <title>The complete genome of Solitalea canadensis DSM 3403.</title>
        <authorList>
            <consortium name="US DOE Joint Genome Institute (JGI-PGF)"/>
            <person name="Lucas S."/>
            <person name="Copeland A."/>
            <person name="Lapidus A."/>
            <person name="Glavina del Rio T."/>
            <person name="Dalin E."/>
            <person name="Tice H."/>
            <person name="Bruce D."/>
            <person name="Goodwin L."/>
            <person name="Pitluck S."/>
            <person name="Peters L."/>
            <person name="Ovchinnikova G."/>
            <person name="Lu M."/>
            <person name="Kyrpides N."/>
            <person name="Mavromatis K."/>
            <person name="Ivanova N."/>
            <person name="Brettin T."/>
            <person name="Detter J.C."/>
            <person name="Han C."/>
            <person name="Larimer F."/>
            <person name="Land M."/>
            <person name="Hauser L."/>
            <person name="Markowitz V."/>
            <person name="Cheng J.-F."/>
            <person name="Hugenholtz P."/>
            <person name="Woyke T."/>
            <person name="Wu D."/>
            <person name="Spring S."/>
            <person name="Schroeder M."/>
            <person name="Kopitz M."/>
            <person name="Brambilla E."/>
            <person name="Klenk H.-P."/>
            <person name="Eisen J.A."/>
        </authorList>
    </citation>
    <scope>NUCLEOTIDE SEQUENCE</scope>
    <source>
        <strain evidence="13">DSM 3403</strain>
    </source>
</reference>
<dbReference type="Pfam" id="PF14310">
    <property type="entry name" value="Fn3-like"/>
    <property type="match status" value="1"/>
</dbReference>
<dbReference type="FunFam" id="2.60.40.10:FF:000495">
    <property type="entry name" value="Periplasmic beta-glucosidase"/>
    <property type="match status" value="1"/>
</dbReference>
<accession>H8KT88</accession>
<evidence type="ECO:0000256" key="7">
    <source>
        <dbReference type="ARBA" id="ARBA00022801"/>
    </source>
</evidence>
<dbReference type="PANTHER" id="PTHR30620:SF16">
    <property type="entry name" value="LYSOSOMAL BETA GLUCOSIDASE"/>
    <property type="match status" value="1"/>
</dbReference>
<evidence type="ECO:0000256" key="9">
    <source>
        <dbReference type="ARBA" id="ARBA00067498"/>
    </source>
</evidence>
<dbReference type="STRING" id="929556.Solca_0115"/>
<comment type="similarity">
    <text evidence="3 10">Belongs to the glycosyl hydrolase 3 family.</text>
</comment>
<dbReference type="InterPro" id="IPR036881">
    <property type="entry name" value="Glyco_hydro_3_C_sf"/>
</dbReference>
<dbReference type="GO" id="GO:0008422">
    <property type="term" value="F:beta-glucosidase activity"/>
    <property type="evidence" value="ECO:0007669"/>
    <property type="project" value="UniProtKB-EC"/>
</dbReference>
<evidence type="ECO:0000256" key="8">
    <source>
        <dbReference type="ARBA" id="ARBA00023295"/>
    </source>
</evidence>
<dbReference type="Gene3D" id="2.60.40.10">
    <property type="entry name" value="Immunoglobulins"/>
    <property type="match status" value="1"/>
</dbReference>
<dbReference type="FunFam" id="3.40.50.1700:FF:000004">
    <property type="entry name" value="Periplasmic beta-glucosidase"/>
    <property type="match status" value="1"/>
</dbReference>
<feature type="signal peptide" evidence="11">
    <location>
        <begin position="1"/>
        <end position="20"/>
    </location>
</feature>
<dbReference type="AlphaFoldDB" id="H8KT88"/>
<evidence type="ECO:0000313" key="14">
    <source>
        <dbReference type="Proteomes" id="UP000007590"/>
    </source>
</evidence>
<dbReference type="Proteomes" id="UP000007590">
    <property type="component" value="Chromosome"/>
</dbReference>
<dbReference type="RefSeq" id="WP_014678499.1">
    <property type="nucleotide sequence ID" value="NC_017770.1"/>
</dbReference>
<dbReference type="GO" id="GO:0042597">
    <property type="term" value="C:periplasmic space"/>
    <property type="evidence" value="ECO:0007669"/>
    <property type="project" value="UniProtKB-SubCell"/>
</dbReference>
<dbReference type="EMBL" id="CP003349">
    <property type="protein sequence ID" value="AFD05271.1"/>
    <property type="molecule type" value="Genomic_DNA"/>
</dbReference>
<dbReference type="InterPro" id="IPR051915">
    <property type="entry name" value="Cellulose_Degrad_GH3"/>
</dbReference>
<evidence type="ECO:0000256" key="1">
    <source>
        <dbReference type="ARBA" id="ARBA00000448"/>
    </source>
</evidence>
<dbReference type="InterPro" id="IPR013783">
    <property type="entry name" value="Ig-like_fold"/>
</dbReference>
<dbReference type="GO" id="GO:0009251">
    <property type="term" value="P:glucan catabolic process"/>
    <property type="evidence" value="ECO:0007669"/>
    <property type="project" value="TreeGrafter"/>
</dbReference>
<evidence type="ECO:0000256" key="11">
    <source>
        <dbReference type="SAM" id="SignalP"/>
    </source>
</evidence>
<dbReference type="OrthoDB" id="9758670at2"/>
<name>H8KT88_SOLCM</name>
<dbReference type="Pfam" id="PF00933">
    <property type="entry name" value="Glyco_hydro_3"/>
    <property type="match status" value="1"/>
</dbReference>
<feature type="chain" id="PRO_5003614489" description="Periplasmic beta-glucosidase" evidence="11">
    <location>
        <begin position="21"/>
        <end position="771"/>
    </location>
</feature>
<dbReference type="PROSITE" id="PS00775">
    <property type="entry name" value="GLYCOSYL_HYDROL_F3"/>
    <property type="match status" value="1"/>
</dbReference>
<keyword evidence="8 10" id="KW-0326">Glycosidase</keyword>
<protein>
    <recommendedName>
        <fullName evidence="9">Periplasmic beta-glucosidase</fullName>
        <ecNumber evidence="4">3.2.1.21</ecNumber>
    </recommendedName>
</protein>
<dbReference type="InterPro" id="IPR026891">
    <property type="entry name" value="Fn3-like"/>
</dbReference>
<dbReference type="InterPro" id="IPR036962">
    <property type="entry name" value="Glyco_hydro_3_N_sf"/>
</dbReference>
<dbReference type="eggNOG" id="COG1472">
    <property type="taxonomic scope" value="Bacteria"/>
</dbReference>
<dbReference type="InterPro" id="IPR002772">
    <property type="entry name" value="Glyco_hydro_3_C"/>
</dbReference>
<dbReference type="PANTHER" id="PTHR30620">
    <property type="entry name" value="PERIPLASMIC BETA-GLUCOSIDASE-RELATED"/>
    <property type="match status" value="1"/>
</dbReference>
<dbReference type="HOGENOM" id="CLU_004542_5_1_10"/>
<dbReference type="SUPFAM" id="SSF52279">
    <property type="entry name" value="Beta-D-glucan exohydrolase, C-terminal domain"/>
    <property type="match status" value="1"/>
</dbReference>
<dbReference type="eggNOG" id="COG1361">
    <property type="taxonomic scope" value="Bacteria"/>
</dbReference>
<proteinExistence type="inferred from homology"/>
<dbReference type="Gene3D" id="3.40.50.1700">
    <property type="entry name" value="Glycoside hydrolase family 3 C-terminal domain"/>
    <property type="match status" value="1"/>
</dbReference>
<dbReference type="InterPro" id="IPR001764">
    <property type="entry name" value="Glyco_hydro_3_N"/>
</dbReference>
<keyword evidence="14" id="KW-1185">Reference proteome</keyword>
<feature type="domain" description="Fibronectin type III-like" evidence="12">
    <location>
        <begin position="684"/>
        <end position="753"/>
    </location>
</feature>
<dbReference type="SMART" id="SM01217">
    <property type="entry name" value="Fn3_like"/>
    <property type="match status" value="1"/>
</dbReference>
<keyword evidence="5 11" id="KW-0732">Signal</keyword>
<comment type="subcellular location">
    <subcellularLocation>
        <location evidence="2">Periplasm</location>
    </subcellularLocation>
</comment>
<dbReference type="EC" id="3.2.1.21" evidence="4"/>
<dbReference type="Gene3D" id="3.20.20.300">
    <property type="entry name" value="Glycoside hydrolase, family 3, N-terminal domain"/>
    <property type="match status" value="1"/>
</dbReference>
<dbReference type="SUPFAM" id="SSF51445">
    <property type="entry name" value="(Trans)glycosidases"/>
    <property type="match status" value="1"/>
</dbReference>
<evidence type="ECO:0000256" key="10">
    <source>
        <dbReference type="RuleBase" id="RU361161"/>
    </source>
</evidence>
<evidence type="ECO:0000259" key="12">
    <source>
        <dbReference type="SMART" id="SM01217"/>
    </source>
</evidence>
<dbReference type="KEGG" id="scn:Solca_0115"/>
<evidence type="ECO:0000256" key="2">
    <source>
        <dbReference type="ARBA" id="ARBA00004418"/>
    </source>
</evidence>
<evidence type="ECO:0000256" key="6">
    <source>
        <dbReference type="ARBA" id="ARBA00022764"/>
    </source>
</evidence>
<evidence type="ECO:0000256" key="4">
    <source>
        <dbReference type="ARBA" id="ARBA00012744"/>
    </source>
</evidence>
<keyword evidence="6" id="KW-0574">Periplasm</keyword>
<evidence type="ECO:0000256" key="5">
    <source>
        <dbReference type="ARBA" id="ARBA00022729"/>
    </source>
</evidence>